<evidence type="ECO:0000256" key="2">
    <source>
        <dbReference type="SAM" id="MobiDB-lite"/>
    </source>
</evidence>
<evidence type="ECO:0008006" key="5">
    <source>
        <dbReference type="Google" id="ProtNLM"/>
    </source>
</evidence>
<proteinExistence type="predicted"/>
<evidence type="ECO:0000313" key="3">
    <source>
        <dbReference type="EMBL" id="ORY48589.1"/>
    </source>
</evidence>
<dbReference type="EMBL" id="MCGO01000011">
    <property type="protein sequence ID" value="ORY48589.1"/>
    <property type="molecule type" value="Genomic_DNA"/>
</dbReference>
<gene>
    <name evidence="3" type="ORF">BCR33DRAFT_39395</name>
</gene>
<evidence type="ECO:0000313" key="4">
    <source>
        <dbReference type="Proteomes" id="UP000193642"/>
    </source>
</evidence>
<dbReference type="Proteomes" id="UP000193642">
    <property type="component" value="Unassembled WGS sequence"/>
</dbReference>
<comment type="caution">
    <text evidence="3">The sequence shown here is derived from an EMBL/GenBank/DDBJ whole genome shotgun (WGS) entry which is preliminary data.</text>
</comment>
<reference evidence="3 4" key="1">
    <citation type="submission" date="2016-07" db="EMBL/GenBank/DDBJ databases">
        <title>Pervasive Adenine N6-methylation of Active Genes in Fungi.</title>
        <authorList>
            <consortium name="DOE Joint Genome Institute"/>
            <person name="Mondo S.J."/>
            <person name="Dannebaum R.O."/>
            <person name="Kuo R.C."/>
            <person name="Labutti K."/>
            <person name="Haridas S."/>
            <person name="Kuo A."/>
            <person name="Salamov A."/>
            <person name="Ahrendt S.R."/>
            <person name="Lipzen A."/>
            <person name="Sullivan W."/>
            <person name="Andreopoulos W.B."/>
            <person name="Clum A."/>
            <person name="Lindquist E."/>
            <person name="Daum C."/>
            <person name="Ramamoorthy G.K."/>
            <person name="Gryganskyi A."/>
            <person name="Culley D."/>
            <person name="Magnuson J.K."/>
            <person name="James T.Y."/>
            <person name="O'Malley M.A."/>
            <person name="Stajich J.E."/>
            <person name="Spatafora J.W."/>
            <person name="Visel A."/>
            <person name="Grigoriev I.V."/>
        </authorList>
    </citation>
    <scope>NUCLEOTIDE SEQUENCE [LARGE SCALE GENOMIC DNA]</scope>
    <source>
        <strain evidence="3 4">JEL800</strain>
    </source>
</reference>
<keyword evidence="4" id="KW-1185">Reference proteome</keyword>
<dbReference type="OrthoDB" id="552574at2759"/>
<feature type="coiled-coil region" evidence="1">
    <location>
        <begin position="284"/>
        <end position="335"/>
    </location>
</feature>
<keyword evidence="1" id="KW-0175">Coiled coil</keyword>
<name>A0A1Y2CNI1_9FUNG</name>
<evidence type="ECO:0000256" key="1">
    <source>
        <dbReference type="SAM" id="Coils"/>
    </source>
</evidence>
<organism evidence="3 4">
    <name type="scientific">Rhizoclosmatium globosum</name>
    <dbReference type="NCBI Taxonomy" id="329046"/>
    <lineage>
        <taxon>Eukaryota</taxon>
        <taxon>Fungi</taxon>
        <taxon>Fungi incertae sedis</taxon>
        <taxon>Chytridiomycota</taxon>
        <taxon>Chytridiomycota incertae sedis</taxon>
        <taxon>Chytridiomycetes</taxon>
        <taxon>Chytridiales</taxon>
        <taxon>Chytriomycetaceae</taxon>
        <taxon>Rhizoclosmatium</taxon>
    </lineage>
</organism>
<sequence length="373" mass="42793">MLVLECFLRGIVAKELPFAARCIAAVKIVHSSSEYLARMSLVLKRLQEGCPTTFPQLAPIAQLDFDSNGTLISDYPLIKDASAPHSIHDKHPANPSKRKSNDDSYYQLTLSSQYTTKPEWNEHFVFFIDMLKFNAETSLVIEFYRDPPINETRKTVTDLAIDDLLAYAVVPLGDFSIITPSEQRNIIKLEKVQLKFLGQYNHFLGVDDVTCALDIRVPDGWNQINPESMKPKAVVKPEKRHQSTFRGSFEQLLEMVKQEREAELTAAAAAEESSLEDKEVTFKYSDVEQRQRLIDRLLQELENRSMSIQKLGVDIVGLKERNQKYEDKIKHLESILHEKDVKTNQLLNTIDIKDIPLPELQRRSFYQSRNPTI</sequence>
<accession>A0A1Y2CNI1</accession>
<protein>
    <recommendedName>
        <fullName evidence="5">C2 domain-containing protein</fullName>
    </recommendedName>
</protein>
<feature type="region of interest" description="Disordered" evidence="2">
    <location>
        <begin position="83"/>
        <end position="103"/>
    </location>
</feature>
<dbReference type="AlphaFoldDB" id="A0A1Y2CNI1"/>